<protein>
    <recommendedName>
        <fullName evidence="4">Short-chain dehydrogenase</fullName>
    </recommendedName>
</protein>
<dbReference type="Pfam" id="PF00106">
    <property type="entry name" value="adh_short"/>
    <property type="match status" value="1"/>
</dbReference>
<evidence type="ECO:0000313" key="2">
    <source>
        <dbReference type="EMBL" id="GAA1777058.1"/>
    </source>
</evidence>
<dbReference type="PRINTS" id="PR00081">
    <property type="entry name" value="GDHRDH"/>
</dbReference>
<dbReference type="Gene3D" id="3.40.50.720">
    <property type="entry name" value="NAD(P)-binding Rossmann-like Domain"/>
    <property type="match status" value="1"/>
</dbReference>
<dbReference type="InterPro" id="IPR023393">
    <property type="entry name" value="START-like_dom_sf"/>
</dbReference>
<dbReference type="InterPro" id="IPR002347">
    <property type="entry name" value="SDR_fam"/>
</dbReference>
<dbReference type="PANTHER" id="PTHR44656:SF7">
    <property type="entry name" value="DEHYDROGENASE_REDUCTASE SDR FAMILY MEMBER 12"/>
    <property type="match status" value="1"/>
</dbReference>
<dbReference type="EMBL" id="BAAAPN010000106">
    <property type="protein sequence ID" value="GAA1777058.1"/>
    <property type="molecule type" value="Genomic_DNA"/>
</dbReference>
<accession>A0ABN2L7D3</accession>
<dbReference type="Gene3D" id="3.30.530.20">
    <property type="match status" value="1"/>
</dbReference>
<feature type="region of interest" description="Disordered" evidence="1">
    <location>
        <begin position="146"/>
        <end position="168"/>
    </location>
</feature>
<dbReference type="Pfam" id="PF10604">
    <property type="entry name" value="Polyketide_cyc2"/>
    <property type="match status" value="1"/>
</dbReference>
<sequence>MTEVVERTVHTSTAPDIVAEYLADFRNAAEWDSGTVSCDLVSGDGGPGSHYRNVSRFAGREVELDYVLDEASPERIRLTGRAGPTTAHDTITIRPDGAGGTQVDYHAEFEFGLAARLAAPIVRLLLDRLADDTAATLAAALDARASHSSQLSRPMAEPTRSPGKTSRANDGFAARIFGDASDHALDLLVAPGFTRIGSALRERLPGYPDDPTPGALEGRHIAITGASSGLGAATAHGVSALGAHVHLIVRDVAKGQAVAGALPGPSSVWHCDIGDLTSVAAFTREFRSGGAQLAGLVHNAGAMPAAYEQSPQGHELTMALHVLGPIAMTDALAPVLHDARVVFVTSGGMYLQQLRADDPEYRAEDYRPTRAYARSKRAQVELLPDLQERWGDFGISVSAMHPGWSDTPGVSDSLPGFARLTGPLLRSPDDGADTIVWLLARPEDGPRARLWHDRRVRPTSRFPVRAATSEQRVQLLTWIEGALGG</sequence>
<keyword evidence="3" id="KW-1185">Reference proteome</keyword>
<dbReference type="InterPro" id="IPR052992">
    <property type="entry name" value="SDR_member_12"/>
</dbReference>
<dbReference type="RefSeq" id="WP_344069400.1">
    <property type="nucleotide sequence ID" value="NZ_BAAAPN010000106.1"/>
</dbReference>
<dbReference type="SUPFAM" id="SSF55961">
    <property type="entry name" value="Bet v1-like"/>
    <property type="match status" value="1"/>
</dbReference>
<dbReference type="InterPro" id="IPR019587">
    <property type="entry name" value="Polyketide_cyclase/dehydratase"/>
</dbReference>
<evidence type="ECO:0008006" key="4">
    <source>
        <dbReference type="Google" id="ProtNLM"/>
    </source>
</evidence>
<dbReference type="SUPFAM" id="SSF51735">
    <property type="entry name" value="NAD(P)-binding Rossmann-fold domains"/>
    <property type="match status" value="1"/>
</dbReference>
<dbReference type="InterPro" id="IPR036291">
    <property type="entry name" value="NAD(P)-bd_dom_sf"/>
</dbReference>
<dbReference type="Proteomes" id="UP001501475">
    <property type="component" value="Unassembled WGS sequence"/>
</dbReference>
<comment type="caution">
    <text evidence="2">The sequence shown here is derived from an EMBL/GenBank/DDBJ whole genome shotgun (WGS) entry which is preliminary data.</text>
</comment>
<dbReference type="PANTHER" id="PTHR44656">
    <property type="entry name" value="DEHYDROGENASE/REDUCTASE SDR FAMILY MEMBER 12"/>
    <property type="match status" value="1"/>
</dbReference>
<name>A0ABN2L7D3_9MICO</name>
<gene>
    <name evidence="2" type="ORF">GCM10009810_37730</name>
</gene>
<reference evidence="2 3" key="1">
    <citation type="journal article" date="2019" name="Int. J. Syst. Evol. Microbiol.">
        <title>The Global Catalogue of Microorganisms (GCM) 10K type strain sequencing project: providing services to taxonomists for standard genome sequencing and annotation.</title>
        <authorList>
            <consortium name="The Broad Institute Genomics Platform"/>
            <consortium name="The Broad Institute Genome Sequencing Center for Infectious Disease"/>
            <person name="Wu L."/>
            <person name="Ma J."/>
        </authorList>
    </citation>
    <scope>NUCLEOTIDE SEQUENCE [LARGE SCALE GENOMIC DNA]</scope>
    <source>
        <strain evidence="2 3">JCM 15591</strain>
    </source>
</reference>
<evidence type="ECO:0000313" key="3">
    <source>
        <dbReference type="Proteomes" id="UP001501475"/>
    </source>
</evidence>
<evidence type="ECO:0000256" key="1">
    <source>
        <dbReference type="SAM" id="MobiDB-lite"/>
    </source>
</evidence>
<proteinExistence type="predicted"/>
<organism evidence="2 3">
    <name type="scientific">Nostocoides vanveenii</name>
    <dbReference type="NCBI Taxonomy" id="330835"/>
    <lineage>
        <taxon>Bacteria</taxon>
        <taxon>Bacillati</taxon>
        <taxon>Actinomycetota</taxon>
        <taxon>Actinomycetes</taxon>
        <taxon>Micrococcales</taxon>
        <taxon>Intrasporangiaceae</taxon>
        <taxon>Nostocoides</taxon>
    </lineage>
</organism>